<dbReference type="GO" id="GO:0004789">
    <property type="term" value="F:thiamine-phosphate diphosphorylase activity"/>
    <property type="evidence" value="ECO:0007669"/>
    <property type="project" value="UniProtKB-UniRule"/>
</dbReference>
<dbReference type="EMBL" id="JAWXYB010000018">
    <property type="protein sequence ID" value="MDX5930542.1"/>
    <property type="molecule type" value="Genomic_DNA"/>
</dbReference>
<comment type="pathway">
    <text evidence="1 9 11">Cofactor biosynthesis; thiamine diphosphate biosynthesis; thiamine phosphate from 4-amino-2-methyl-5-diphosphomethylpyrimidine and 4-methyl-5-(2-phosphoethyl)-thiazole: step 1/1.</text>
</comment>
<keyword evidence="2 9" id="KW-0808">Transferase</keyword>
<evidence type="ECO:0000256" key="5">
    <source>
        <dbReference type="ARBA" id="ARBA00022977"/>
    </source>
</evidence>
<evidence type="ECO:0000256" key="3">
    <source>
        <dbReference type="ARBA" id="ARBA00022723"/>
    </source>
</evidence>
<evidence type="ECO:0000256" key="9">
    <source>
        <dbReference type="HAMAP-Rule" id="MF_00097"/>
    </source>
</evidence>
<dbReference type="RefSeq" id="WP_319613484.1">
    <property type="nucleotide sequence ID" value="NZ_JAWXYB010000018.1"/>
</dbReference>
<evidence type="ECO:0000256" key="4">
    <source>
        <dbReference type="ARBA" id="ARBA00022842"/>
    </source>
</evidence>
<dbReference type="PANTHER" id="PTHR20857:SF15">
    <property type="entry name" value="THIAMINE-PHOSPHATE SYNTHASE"/>
    <property type="match status" value="1"/>
</dbReference>
<keyword evidence="5 9" id="KW-0784">Thiamine biosynthesis</keyword>
<dbReference type="GO" id="GO:0000287">
    <property type="term" value="F:magnesium ion binding"/>
    <property type="evidence" value="ECO:0007669"/>
    <property type="project" value="UniProtKB-UniRule"/>
</dbReference>
<feature type="binding site" evidence="9">
    <location>
        <position position="66"/>
    </location>
    <ligand>
        <name>Mg(2+)</name>
        <dbReference type="ChEBI" id="CHEBI:18420"/>
    </ligand>
</feature>
<comment type="caution">
    <text evidence="9">Lacks conserved residue(s) required for the propagation of feature annotation.</text>
</comment>
<dbReference type="AlphaFoldDB" id="A0AAW9DPI0"/>
<evidence type="ECO:0000256" key="1">
    <source>
        <dbReference type="ARBA" id="ARBA00005165"/>
    </source>
</evidence>
<gene>
    <name evidence="9 13" type="primary">thiE</name>
    <name evidence="13" type="ORF">SIL87_07175</name>
</gene>
<evidence type="ECO:0000313" key="14">
    <source>
        <dbReference type="Proteomes" id="UP001279553"/>
    </source>
</evidence>
<feature type="binding site" evidence="9">
    <location>
        <begin position="33"/>
        <end position="37"/>
    </location>
    <ligand>
        <name>4-amino-2-methyl-5-(diphosphooxymethyl)pyrimidine</name>
        <dbReference type="ChEBI" id="CHEBI:57841"/>
    </ligand>
</feature>
<proteinExistence type="inferred from homology"/>
<feature type="binding site" evidence="9">
    <location>
        <position position="65"/>
    </location>
    <ligand>
        <name>4-amino-2-methyl-5-(diphosphooxymethyl)pyrimidine</name>
        <dbReference type="ChEBI" id="CHEBI:57841"/>
    </ligand>
</feature>
<comment type="similarity">
    <text evidence="9 10">Belongs to the thiamine-phosphate synthase family.</text>
</comment>
<evidence type="ECO:0000256" key="2">
    <source>
        <dbReference type="ARBA" id="ARBA00022679"/>
    </source>
</evidence>
<reference evidence="13 14" key="1">
    <citation type="submission" date="2023-11" db="EMBL/GenBank/DDBJ databases">
        <title>MicrobeMod: A computational toolkit for identifying prokaryotic methylation and restriction-modification with nanopore sequencing.</title>
        <authorList>
            <person name="Crits-Christoph A."/>
            <person name="Kang S.C."/>
            <person name="Lee H."/>
            <person name="Ostrov N."/>
        </authorList>
    </citation>
    <scope>NUCLEOTIDE SEQUENCE [LARGE SCALE GENOMIC DNA]</scope>
    <source>
        <strain evidence="13 14">DSMZ 700</strain>
    </source>
</reference>
<dbReference type="InterPro" id="IPR013785">
    <property type="entry name" value="Aldolase_TIM"/>
</dbReference>
<feature type="binding site" evidence="9">
    <location>
        <position position="106"/>
    </location>
    <ligand>
        <name>4-amino-2-methyl-5-(diphosphooxymethyl)pyrimidine</name>
        <dbReference type="ChEBI" id="CHEBI:57841"/>
    </ligand>
</feature>
<dbReference type="Gene3D" id="3.20.20.70">
    <property type="entry name" value="Aldolase class I"/>
    <property type="match status" value="1"/>
</dbReference>
<dbReference type="SUPFAM" id="SSF51391">
    <property type="entry name" value="Thiamin phosphate synthase"/>
    <property type="match status" value="1"/>
</dbReference>
<dbReference type="HAMAP" id="MF_00097">
    <property type="entry name" value="TMP_synthase"/>
    <property type="match status" value="1"/>
</dbReference>
<dbReference type="GO" id="GO:0009228">
    <property type="term" value="P:thiamine biosynthetic process"/>
    <property type="evidence" value="ECO:0007669"/>
    <property type="project" value="UniProtKB-KW"/>
</dbReference>
<dbReference type="GO" id="GO:0009229">
    <property type="term" value="P:thiamine diphosphate biosynthetic process"/>
    <property type="evidence" value="ECO:0007669"/>
    <property type="project" value="UniProtKB-UniRule"/>
</dbReference>
<keyword evidence="14" id="KW-1185">Reference proteome</keyword>
<dbReference type="EC" id="2.5.1.3" evidence="9"/>
<comment type="cofactor">
    <cofactor evidence="9">
        <name>Mg(2+)</name>
        <dbReference type="ChEBI" id="CHEBI:18420"/>
    </cofactor>
    <text evidence="9">Binds 1 Mg(2+) ion per subunit.</text>
</comment>
<feature type="domain" description="Thiamine phosphate synthase/TenI" evidence="12">
    <location>
        <begin position="4"/>
        <end position="186"/>
    </location>
</feature>
<dbReference type="InterPro" id="IPR036206">
    <property type="entry name" value="ThiamineP_synth_sf"/>
</dbReference>
<comment type="catalytic activity">
    <reaction evidence="6 9 10">
        <text>4-methyl-5-(2-phosphooxyethyl)-thiazole + 4-amino-2-methyl-5-(diphosphooxymethyl)pyrimidine + H(+) = thiamine phosphate + diphosphate</text>
        <dbReference type="Rhea" id="RHEA:22328"/>
        <dbReference type="ChEBI" id="CHEBI:15378"/>
        <dbReference type="ChEBI" id="CHEBI:33019"/>
        <dbReference type="ChEBI" id="CHEBI:37575"/>
        <dbReference type="ChEBI" id="CHEBI:57841"/>
        <dbReference type="ChEBI" id="CHEBI:58296"/>
        <dbReference type="EC" id="2.5.1.3"/>
    </reaction>
</comment>
<evidence type="ECO:0000256" key="8">
    <source>
        <dbReference type="ARBA" id="ARBA00047883"/>
    </source>
</evidence>
<comment type="function">
    <text evidence="9">Condenses 4-methyl-5-(beta-hydroxyethyl)thiazole monophosphate (THZ-P) and 2-methyl-4-amino-5-hydroxymethyl pyrimidine pyrophosphate (HMP-PP) to form thiamine monophosphate (TMP).</text>
</comment>
<feature type="binding site" evidence="9">
    <location>
        <position position="163"/>
    </location>
    <ligand>
        <name>2-[(2R,5Z)-2-carboxy-4-methylthiazol-5(2H)-ylidene]ethyl phosphate</name>
        <dbReference type="ChEBI" id="CHEBI:62899"/>
    </ligand>
</feature>
<organism evidence="13 14">
    <name type="scientific">Acidiphilium acidophilum</name>
    <name type="common">Thiobacillus acidophilus</name>
    <dbReference type="NCBI Taxonomy" id="76588"/>
    <lineage>
        <taxon>Bacteria</taxon>
        <taxon>Pseudomonadati</taxon>
        <taxon>Pseudomonadota</taxon>
        <taxon>Alphaproteobacteria</taxon>
        <taxon>Acetobacterales</taxon>
        <taxon>Acidocellaceae</taxon>
        <taxon>Acidiphilium</taxon>
    </lineage>
</organism>
<sequence>MSQLYLISPPAIGGDFPDLLAAALDGGAVSAFQLRLKDVDEAAVCRAVEVLLPVTQARDVAFLLNDRVDLAVRLGCDGVHLGQEDLPQGGVARARAMAGGLSLGVTCHDSRHLAMEAAELGADYVAFGAFFPTATKAARTRAPIEIVEWWSSVMEVPCVAIGGIVPANCGALVSAGADFLAVVGAVWAHEAGPGAGVAAMLRAMA</sequence>
<comment type="caution">
    <text evidence="13">The sequence shown here is derived from an EMBL/GenBank/DDBJ whole genome shotgun (WGS) entry which is preliminary data.</text>
</comment>
<dbReference type="PANTHER" id="PTHR20857">
    <property type="entry name" value="THIAMINE-PHOSPHATE PYROPHOSPHORYLASE"/>
    <property type="match status" value="1"/>
</dbReference>
<evidence type="ECO:0000313" key="13">
    <source>
        <dbReference type="EMBL" id="MDX5930542.1"/>
    </source>
</evidence>
<dbReference type="GO" id="GO:0005737">
    <property type="term" value="C:cytoplasm"/>
    <property type="evidence" value="ECO:0007669"/>
    <property type="project" value="TreeGrafter"/>
</dbReference>
<evidence type="ECO:0000256" key="10">
    <source>
        <dbReference type="RuleBase" id="RU003826"/>
    </source>
</evidence>
<dbReference type="Proteomes" id="UP001279553">
    <property type="component" value="Unassembled WGS sequence"/>
</dbReference>
<protein>
    <recommendedName>
        <fullName evidence="9">Thiamine-phosphate synthase</fullName>
        <shortName evidence="9">TP synthase</shortName>
        <shortName evidence="9">TPS</shortName>
        <ecNumber evidence="9">2.5.1.3</ecNumber>
    </recommendedName>
    <alternativeName>
        <fullName evidence="9">Thiamine-phosphate pyrophosphorylase</fullName>
        <shortName evidence="9">TMP pyrophosphorylase</shortName>
        <shortName evidence="9">TMP-PPase</shortName>
    </alternativeName>
</protein>
<evidence type="ECO:0000256" key="11">
    <source>
        <dbReference type="RuleBase" id="RU004253"/>
    </source>
</evidence>
<comment type="catalytic activity">
    <reaction evidence="8 9 10">
        <text>2-[(2R,5Z)-2-carboxy-4-methylthiazol-5(2H)-ylidene]ethyl phosphate + 4-amino-2-methyl-5-(diphosphooxymethyl)pyrimidine + 2 H(+) = thiamine phosphate + CO2 + diphosphate</text>
        <dbReference type="Rhea" id="RHEA:47844"/>
        <dbReference type="ChEBI" id="CHEBI:15378"/>
        <dbReference type="ChEBI" id="CHEBI:16526"/>
        <dbReference type="ChEBI" id="CHEBI:33019"/>
        <dbReference type="ChEBI" id="CHEBI:37575"/>
        <dbReference type="ChEBI" id="CHEBI:57841"/>
        <dbReference type="ChEBI" id="CHEBI:62899"/>
        <dbReference type="EC" id="2.5.1.3"/>
    </reaction>
</comment>
<dbReference type="CDD" id="cd00564">
    <property type="entry name" value="TMP_TenI"/>
    <property type="match status" value="1"/>
</dbReference>
<evidence type="ECO:0000256" key="7">
    <source>
        <dbReference type="ARBA" id="ARBA00047851"/>
    </source>
</evidence>
<dbReference type="InterPro" id="IPR022998">
    <property type="entry name" value="ThiamineP_synth_TenI"/>
</dbReference>
<evidence type="ECO:0000256" key="6">
    <source>
        <dbReference type="ARBA" id="ARBA00047334"/>
    </source>
</evidence>
<accession>A0AAW9DPI0</accession>
<feature type="binding site" evidence="9">
    <location>
        <position position="85"/>
    </location>
    <ligand>
        <name>Mg(2+)</name>
        <dbReference type="ChEBI" id="CHEBI:18420"/>
    </ligand>
</feature>
<dbReference type="Pfam" id="PF02581">
    <property type="entry name" value="TMP-TENI"/>
    <property type="match status" value="1"/>
</dbReference>
<name>A0AAW9DPI0_ACIAO</name>
<keyword evidence="3 9" id="KW-0479">Metal-binding</keyword>
<keyword evidence="4 9" id="KW-0460">Magnesium</keyword>
<feature type="binding site" evidence="9">
    <location>
        <begin position="133"/>
        <end position="135"/>
    </location>
    <ligand>
        <name>2-[(2R,5Z)-2-carboxy-4-methylthiazol-5(2H)-ylidene]ethyl phosphate</name>
        <dbReference type="ChEBI" id="CHEBI:62899"/>
    </ligand>
</feature>
<feature type="binding site" evidence="9">
    <location>
        <position position="136"/>
    </location>
    <ligand>
        <name>4-amino-2-methyl-5-(diphosphooxymethyl)pyrimidine</name>
        <dbReference type="ChEBI" id="CHEBI:57841"/>
    </ligand>
</feature>
<comment type="catalytic activity">
    <reaction evidence="7 9 10">
        <text>2-(2-carboxy-4-methylthiazol-5-yl)ethyl phosphate + 4-amino-2-methyl-5-(diphosphooxymethyl)pyrimidine + 2 H(+) = thiamine phosphate + CO2 + diphosphate</text>
        <dbReference type="Rhea" id="RHEA:47848"/>
        <dbReference type="ChEBI" id="CHEBI:15378"/>
        <dbReference type="ChEBI" id="CHEBI:16526"/>
        <dbReference type="ChEBI" id="CHEBI:33019"/>
        <dbReference type="ChEBI" id="CHEBI:37575"/>
        <dbReference type="ChEBI" id="CHEBI:57841"/>
        <dbReference type="ChEBI" id="CHEBI:62890"/>
        <dbReference type="EC" id="2.5.1.3"/>
    </reaction>
</comment>
<dbReference type="InterPro" id="IPR034291">
    <property type="entry name" value="TMP_synthase"/>
</dbReference>
<evidence type="ECO:0000259" key="12">
    <source>
        <dbReference type="Pfam" id="PF02581"/>
    </source>
</evidence>
<dbReference type="NCBIfam" id="TIGR00693">
    <property type="entry name" value="thiE"/>
    <property type="match status" value="1"/>
</dbReference>